<sequence length="213" mass="23379">MALPRFLKGNSSLDRLYNLADLTSEAEHDNSFSREDPKLGDASAFNETIWNMTLGELRWCGGGSFADARCFGIARTTRILDSRRRNPKAVYDVKNAASGAVQAARAQLSMGDKQGANISYIDSLFRYERLPVDLGWRPTAYSGKISDTLDVAAGGLQVSPGILQNATDGKVATRLDIIRVLGSWRRRPSIPRSPVINRFSLAVTDASPVIRFD</sequence>
<evidence type="ECO:0000256" key="7">
    <source>
        <dbReference type="ARBA" id="ARBA00025795"/>
    </source>
</evidence>
<keyword evidence="4" id="KW-0479">Metal-binding</keyword>
<evidence type="ECO:0000256" key="1">
    <source>
        <dbReference type="ARBA" id="ARBA00001970"/>
    </source>
</evidence>
<keyword evidence="3" id="KW-0349">Heme</keyword>
<name>A0A2A9PLU3_OPHUN</name>
<dbReference type="Gene3D" id="1.10.489.10">
    <property type="entry name" value="Chloroperoxidase-like"/>
    <property type="match status" value="1"/>
</dbReference>
<evidence type="ECO:0000256" key="6">
    <source>
        <dbReference type="ARBA" id="ARBA00023004"/>
    </source>
</evidence>
<protein>
    <recommendedName>
        <fullName evidence="8">Heme haloperoxidase family profile domain-containing protein</fullName>
    </recommendedName>
</protein>
<gene>
    <name evidence="9" type="ORF">XA68_15990</name>
</gene>
<dbReference type="PROSITE" id="PS51405">
    <property type="entry name" value="HEME_HALOPEROXIDASE"/>
    <property type="match status" value="1"/>
</dbReference>
<reference evidence="9 10" key="1">
    <citation type="journal article" date="2015" name="BMC Genomics">
        <title>Gene expression during zombie ant biting behavior reflects the complexity underlying fungal parasitic behavioral manipulation.</title>
        <authorList>
            <person name="de Bekker C."/>
            <person name="Ohm R.A."/>
            <person name="Loreto R.G."/>
            <person name="Sebastian A."/>
            <person name="Albert I."/>
            <person name="Merrow M."/>
            <person name="Brachmann A."/>
            <person name="Hughes D.P."/>
        </authorList>
    </citation>
    <scope>NUCLEOTIDE SEQUENCE [LARGE SCALE GENOMIC DNA]</scope>
    <source>
        <strain evidence="9 10">SC16a</strain>
    </source>
</reference>
<dbReference type="Proteomes" id="UP000037136">
    <property type="component" value="Unassembled WGS sequence"/>
</dbReference>
<comment type="cofactor">
    <cofactor evidence="1">
        <name>heme b</name>
        <dbReference type="ChEBI" id="CHEBI:60344"/>
    </cofactor>
</comment>
<feature type="domain" description="Heme haloperoxidase family profile" evidence="8">
    <location>
        <begin position="1"/>
        <end position="153"/>
    </location>
</feature>
<keyword evidence="10" id="KW-1185">Reference proteome</keyword>
<dbReference type="STRING" id="268505.A0A2A9PLU3"/>
<dbReference type="Pfam" id="PF01328">
    <property type="entry name" value="Peroxidase_2"/>
    <property type="match status" value="1"/>
</dbReference>
<comment type="similarity">
    <text evidence="7">Belongs to the chloroperoxidase family.</text>
</comment>
<evidence type="ECO:0000256" key="3">
    <source>
        <dbReference type="ARBA" id="ARBA00022617"/>
    </source>
</evidence>
<dbReference type="InterPro" id="IPR036851">
    <property type="entry name" value="Chloroperoxidase-like_sf"/>
</dbReference>
<dbReference type="GO" id="GO:0046872">
    <property type="term" value="F:metal ion binding"/>
    <property type="evidence" value="ECO:0007669"/>
    <property type="project" value="UniProtKB-KW"/>
</dbReference>
<comment type="caution">
    <text evidence="9">The sequence shown here is derived from an EMBL/GenBank/DDBJ whole genome shotgun (WGS) entry which is preliminary data.</text>
</comment>
<dbReference type="EMBL" id="LAZP02000051">
    <property type="protein sequence ID" value="PFH61862.1"/>
    <property type="molecule type" value="Genomic_DNA"/>
</dbReference>
<evidence type="ECO:0000313" key="10">
    <source>
        <dbReference type="Proteomes" id="UP000037136"/>
    </source>
</evidence>
<evidence type="ECO:0000256" key="5">
    <source>
        <dbReference type="ARBA" id="ARBA00023002"/>
    </source>
</evidence>
<keyword evidence="2" id="KW-0575">Peroxidase</keyword>
<evidence type="ECO:0000313" key="9">
    <source>
        <dbReference type="EMBL" id="PFH61862.1"/>
    </source>
</evidence>
<organism evidence="9 10">
    <name type="scientific">Ophiocordyceps unilateralis</name>
    <name type="common">Zombie-ant fungus</name>
    <name type="synonym">Torrubia unilateralis</name>
    <dbReference type="NCBI Taxonomy" id="268505"/>
    <lineage>
        <taxon>Eukaryota</taxon>
        <taxon>Fungi</taxon>
        <taxon>Dikarya</taxon>
        <taxon>Ascomycota</taxon>
        <taxon>Pezizomycotina</taxon>
        <taxon>Sordariomycetes</taxon>
        <taxon>Hypocreomycetidae</taxon>
        <taxon>Hypocreales</taxon>
        <taxon>Ophiocordycipitaceae</taxon>
        <taxon>Ophiocordyceps</taxon>
    </lineage>
</organism>
<dbReference type="OrthoDB" id="407298at2759"/>
<accession>A0A2A9PLU3</accession>
<dbReference type="PANTHER" id="PTHR33577:SF9">
    <property type="entry name" value="PEROXIDASE STCC"/>
    <property type="match status" value="1"/>
</dbReference>
<dbReference type="InterPro" id="IPR000028">
    <property type="entry name" value="Chloroperoxidase"/>
</dbReference>
<keyword evidence="5" id="KW-0560">Oxidoreductase</keyword>
<dbReference type="AlphaFoldDB" id="A0A2A9PLU3"/>
<evidence type="ECO:0000256" key="2">
    <source>
        <dbReference type="ARBA" id="ARBA00022559"/>
    </source>
</evidence>
<keyword evidence="6" id="KW-0408">Iron</keyword>
<dbReference type="GO" id="GO:0004601">
    <property type="term" value="F:peroxidase activity"/>
    <property type="evidence" value="ECO:0007669"/>
    <property type="project" value="UniProtKB-KW"/>
</dbReference>
<evidence type="ECO:0000259" key="8">
    <source>
        <dbReference type="PROSITE" id="PS51405"/>
    </source>
</evidence>
<reference evidence="9 10" key="2">
    <citation type="journal article" date="2017" name="Sci. Rep.">
        <title>Ant-infecting Ophiocordyceps genomes reveal a high diversity of potential behavioral manipulation genes and a possible major role for enterotoxins.</title>
        <authorList>
            <person name="de Bekker C."/>
            <person name="Ohm R.A."/>
            <person name="Evans H.C."/>
            <person name="Brachmann A."/>
            <person name="Hughes D.P."/>
        </authorList>
    </citation>
    <scope>NUCLEOTIDE SEQUENCE [LARGE SCALE GENOMIC DNA]</scope>
    <source>
        <strain evidence="9 10">SC16a</strain>
    </source>
</reference>
<dbReference type="PANTHER" id="PTHR33577">
    <property type="entry name" value="STERIGMATOCYSTIN BIOSYNTHESIS PEROXIDASE STCC-RELATED"/>
    <property type="match status" value="1"/>
</dbReference>
<proteinExistence type="inferred from homology"/>
<evidence type="ECO:0000256" key="4">
    <source>
        <dbReference type="ARBA" id="ARBA00022723"/>
    </source>
</evidence>